<dbReference type="Proteomes" id="UP000694701">
    <property type="component" value="Unplaced"/>
</dbReference>
<dbReference type="EC" id="3.1.26.4" evidence="2"/>
<evidence type="ECO:0000256" key="1">
    <source>
        <dbReference type="ARBA" id="ARBA00010879"/>
    </source>
</evidence>
<dbReference type="InterPro" id="IPR000477">
    <property type="entry name" value="RT_dom"/>
</dbReference>
<evidence type="ECO:0000259" key="3">
    <source>
        <dbReference type="PROSITE" id="PS50878"/>
    </source>
</evidence>
<dbReference type="Pfam" id="PF00078">
    <property type="entry name" value="RVT_1"/>
    <property type="match status" value="1"/>
</dbReference>
<sequence length="534" mass="61777">MLCEEQFKNLSVEGSVDDRYNKVVNGIYFAASQSIPLSSGKSTRKNVPWWSEECSVAIRERNKAFHLKRTLTPEAVIDYQRKRAYVKKIIKSTKKLAWQNFCDTIGRETEINAVWRMIKKMNGINSFKKIPVMEENGKVAIADKDKAIMLAQTFAKAHSIENLDDTFLTRRQQINNIYGDSCKKKQDFNNSLDDEFSYFELKTAINNSKSTTPGRDMISYRILKKLSPKALEALLDLYNYIWNEGILPKQWKTAVVLPLAKPGKDITKSSSYRPIALTSTLCKVMEKMIVRRMNYILEKRELLSTFQSGFRKSRSTADALVLFENEANKAFVMKEYMIAVFFDIEKAYDTLWREGLLIKLNKIGIGGKLYNWVLDFLFECTFQVKIGEELSAPYNILNGTPQGSANSPLLFNLMINDVFDKVNKPGIGLALYADDGALWKRDRNIKNVVKGIQESIKVEEWSLDWGLKFSVSKTQYMLFTKNKRNEHLELKLYDQILERVPVFKYLGLWFDGKLTWKRHISKIESKCKKILKSR</sequence>
<name>A0A8C2IDK7_CYPCA</name>
<dbReference type="Ensembl" id="ENSCCRT00020084744.1">
    <property type="protein sequence ID" value="ENSCCRP00020077290.1"/>
    <property type="gene ID" value="ENSCCRG00020035990.1"/>
</dbReference>
<dbReference type="SUPFAM" id="SSF56672">
    <property type="entry name" value="DNA/RNA polymerases"/>
    <property type="match status" value="1"/>
</dbReference>
<evidence type="ECO:0000313" key="4">
    <source>
        <dbReference type="Ensembl" id="ENSCCRP00020077290.1"/>
    </source>
</evidence>
<comment type="similarity">
    <text evidence="1">Belongs to the beta type-B retroviral polymerase family. HERV class-II K(HML-2) pol subfamily.</text>
</comment>
<evidence type="ECO:0000256" key="2">
    <source>
        <dbReference type="ARBA" id="ARBA00012180"/>
    </source>
</evidence>
<evidence type="ECO:0000313" key="5">
    <source>
        <dbReference type="Proteomes" id="UP000694701"/>
    </source>
</evidence>
<dbReference type="InterPro" id="IPR043128">
    <property type="entry name" value="Rev_trsase/Diguanyl_cyclase"/>
</dbReference>
<dbReference type="InterPro" id="IPR043502">
    <property type="entry name" value="DNA/RNA_pol_sf"/>
</dbReference>
<accession>A0A8C2IDK7</accession>
<dbReference type="AlphaFoldDB" id="A0A8C2IDK7"/>
<dbReference type="CDD" id="cd01650">
    <property type="entry name" value="RT_nLTR_like"/>
    <property type="match status" value="1"/>
</dbReference>
<dbReference type="GO" id="GO:0004523">
    <property type="term" value="F:RNA-DNA hybrid ribonuclease activity"/>
    <property type="evidence" value="ECO:0007669"/>
    <property type="project" value="UniProtKB-EC"/>
</dbReference>
<dbReference type="PANTHER" id="PTHR19446">
    <property type="entry name" value="REVERSE TRANSCRIPTASES"/>
    <property type="match status" value="1"/>
</dbReference>
<dbReference type="PROSITE" id="PS50878">
    <property type="entry name" value="RT_POL"/>
    <property type="match status" value="1"/>
</dbReference>
<reference evidence="4" key="1">
    <citation type="submission" date="2025-08" db="UniProtKB">
        <authorList>
            <consortium name="Ensembl"/>
        </authorList>
    </citation>
    <scope>IDENTIFICATION</scope>
</reference>
<organism evidence="4 5">
    <name type="scientific">Cyprinus carpio</name>
    <name type="common">Common carp</name>
    <dbReference type="NCBI Taxonomy" id="7962"/>
    <lineage>
        <taxon>Eukaryota</taxon>
        <taxon>Metazoa</taxon>
        <taxon>Chordata</taxon>
        <taxon>Craniata</taxon>
        <taxon>Vertebrata</taxon>
        <taxon>Euteleostomi</taxon>
        <taxon>Actinopterygii</taxon>
        <taxon>Neopterygii</taxon>
        <taxon>Teleostei</taxon>
        <taxon>Ostariophysi</taxon>
        <taxon>Cypriniformes</taxon>
        <taxon>Cyprinidae</taxon>
        <taxon>Cyprininae</taxon>
        <taxon>Cyprinus</taxon>
    </lineage>
</organism>
<protein>
    <recommendedName>
        <fullName evidence="2">ribonuclease H</fullName>
        <ecNumber evidence="2">3.1.26.4</ecNumber>
    </recommendedName>
</protein>
<dbReference type="Gene3D" id="3.30.70.270">
    <property type="match status" value="1"/>
</dbReference>
<proteinExistence type="inferred from homology"/>
<feature type="domain" description="Reverse transcriptase" evidence="3">
    <location>
        <begin position="240"/>
        <end position="510"/>
    </location>
</feature>